<feature type="non-terminal residue" evidence="1">
    <location>
        <position position="90"/>
    </location>
</feature>
<proteinExistence type="predicted"/>
<accession>A0AAV8YQH6</accession>
<dbReference type="Proteomes" id="UP001162162">
    <property type="component" value="Unassembled WGS sequence"/>
</dbReference>
<organism evidence="1 2">
    <name type="scientific">Aromia moschata</name>
    <dbReference type="NCBI Taxonomy" id="1265417"/>
    <lineage>
        <taxon>Eukaryota</taxon>
        <taxon>Metazoa</taxon>
        <taxon>Ecdysozoa</taxon>
        <taxon>Arthropoda</taxon>
        <taxon>Hexapoda</taxon>
        <taxon>Insecta</taxon>
        <taxon>Pterygota</taxon>
        <taxon>Neoptera</taxon>
        <taxon>Endopterygota</taxon>
        <taxon>Coleoptera</taxon>
        <taxon>Polyphaga</taxon>
        <taxon>Cucujiformia</taxon>
        <taxon>Chrysomeloidea</taxon>
        <taxon>Cerambycidae</taxon>
        <taxon>Cerambycinae</taxon>
        <taxon>Callichromatini</taxon>
        <taxon>Aromia</taxon>
    </lineage>
</organism>
<sequence length="90" mass="10517">METGYFDRLGPFRICDEMCIASNNLEYVYKFVSLLENYFDFVTLESIASEIQFVWEYTLAELNHQMDGGTSGEEMPAMFHERLHSALELM</sequence>
<evidence type="ECO:0000313" key="2">
    <source>
        <dbReference type="Proteomes" id="UP001162162"/>
    </source>
</evidence>
<reference evidence="1" key="1">
    <citation type="journal article" date="2023" name="Insect Mol. Biol.">
        <title>Genome sequencing provides insights into the evolution of gene families encoding plant cell wall-degrading enzymes in longhorned beetles.</title>
        <authorList>
            <person name="Shin N.R."/>
            <person name="Okamura Y."/>
            <person name="Kirsch R."/>
            <person name="Pauchet Y."/>
        </authorList>
    </citation>
    <scope>NUCLEOTIDE SEQUENCE</scope>
    <source>
        <strain evidence="1">AMC_N1</strain>
    </source>
</reference>
<keyword evidence="2" id="KW-1185">Reference proteome</keyword>
<evidence type="ECO:0000313" key="1">
    <source>
        <dbReference type="EMBL" id="KAJ8953186.1"/>
    </source>
</evidence>
<gene>
    <name evidence="1" type="ORF">NQ318_003222</name>
</gene>
<dbReference type="AlphaFoldDB" id="A0AAV8YQH6"/>
<dbReference type="EMBL" id="JAPWTK010000059">
    <property type="protein sequence ID" value="KAJ8953186.1"/>
    <property type="molecule type" value="Genomic_DNA"/>
</dbReference>
<protein>
    <submittedName>
        <fullName evidence="1">Uncharacterized protein</fullName>
    </submittedName>
</protein>
<name>A0AAV8YQH6_9CUCU</name>
<comment type="caution">
    <text evidence="1">The sequence shown here is derived from an EMBL/GenBank/DDBJ whole genome shotgun (WGS) entry which is preliminary data.</text>
</comment>